<evidence type="ECO:0000313" key="3">
    <source>
        <dbReference type="Proteomes" id="UP000828390"/>
    </source>
</evidence>
<reference evidence="2" key="2">
    <citation type="submission" date="2020-11" db="EMBL/GenBank/DDBJ databases">
        <authorList>
            <person name="McCartney M.A."/>
            <person name="Auch B."/>
            <person name="Kono T."/>
            <person name="Mallez S."/>
            <person name="Becker A."/>
            <person name="Gohl D.M."/>
            <person name="Silverstein K.A.T."/>
            <person name="Koren S."/>
            <person name="Bechman K.B."/>
            <person name="Herman A."/>
            <person name="Abrahante J.E."/>
            <person name="Garbe J."/>
        </authorList>
    </citation>
    <scope>NUCLEOTIDE SEQUENCE</scope>
    <source>
        <strain evidence="2">Duluth1</strain>
        <tissue evidence="2">Whole animal</tissue>
    </source>
</reference>
<protein>
    <recommendedName>
        <fullName evidence="4">Secreted protein</fullName>
    </recommendedName>
</protein>
<sequence>MRRLISTAILSAYVLVPLELSGSHIQLLCLHMSSCTWMVRLISKLLCWHMSPCHWMGRLISSATLLPYVLVYLDGATHIYCFSVSICPRVLGWDGSYLSYSVGICPRALGWGASYLQLLC</sequence>
<organism evidence="2 3">
    <name type="scientific">Dreissena polymorpha</name>
    <name type="common">Zebra mussel</name>
    <name type="synonym">Mytilus polymorpha</name>
    <dbReference type="NCBI Taxonomy" id="45954"/>
    <lineage>
        <taxon>Eukaryota</taxon>
        <taxon>Metazoa</taxon>
        <taxon>Spiralia</taxon>
        <taxon>Lophotrochozoa</taxon>
        <taxon>Mollusca</taxon>
        <taxon>Bivalvia</taxon>
        <taxon>Autobranchia</taxon>
        <taxon>Heteroconchia</taxon>
        <taxon>Euheterodonta</taxon>
        <taxon>Imparidentia</taxon>
        <taxon>Neoheterodontei</taxon>
        <taxon>Myida</taxon>
        <taxon>Dreissenoidea</taxon>
        <taxon>Dreissenidae</taxon>
        <taxon>Dreissena</taxon>
    </lineage>
</organism>
<dbReference type="Proteomes" id="UP000828390">
    <property type="component" value="Unassembled WGS sequence"/>
</dbReference>
<evidence type="ECO:0008006" key="4">
    <source>
        <dbReference type="Google" id="ProtNLM"/>
    </source>
</evidence>
<dbReference type="AlphaFoldDB" id="A0A9D4N0E5"/>
<keyword evidence="1" id="KW-0732">Signal</keyword>
<dbReference type="EMBL" id="JAIWYP010000001">
    <property type="protein sequence ID" value="KAH3885401.1"/>
    <property type="molecule type" value="Genomic_DNA"/>
</dbReference>
<feature type="signal peptide" evidence="1">
    <location>
        <begin position="1"/>
        <end position="22"/>
    </location>
</feature>
<gene>
    <name evidence="2" type="ORF">DPMN_009394</name>
</gene>
<evidence type="ECO:0000256" key="1">
    <source>
        <dbReference type="SAM" id="SignalP"/>
    </source>
</evidence>
<comment type="caution">
    <text evidence="2">The sequence shown here is derived from an EMBL/GenBank/DDBJ whole genome shotgun (WGS) entry which is preliminary data.</text>
</comment>
<proteinExistence type="predicted"/>
<feature type="chain" id="PRO_5039636374" description="Secreted protein" evidence="1">
    <location>
        <begin position="23"/>
        <end position="120"/>
    </location>
</feature>
<name>A0A9D4N0E5_DREPO</name>
<keyword evidence="3" id="KW-1185">Reference proteome</keyword>
<accession>A0A9D4N0E5</accession>
<reference evidence="2" key="1">
    <citation type="journal article" date="2019" name="bioRxiv">
        <title>The Genome of the Zebra Mussel, Dreissena polymorpha: A Resource for Invasive Species Research.</title>
        <authorList>
            <person name="McCartney M.A."/>
            <person name="Auch B."/>
            <person name="Kono T."/>
            <person name="Mallez S."/>
            <person name="Zhang Y."/>
            <person name="Obille A."/>
            <person name="Becker A."/>
            <person name="Abrahante J.E."/>
            <person name="Garbe J."/>
            <person name="Badalamenti J.P."/>
            <person name="Herman A."/>
            <person name="Mangelson H."/>
            <person name="Liachko I."/>
            <person name="Sullivan S."/>
            <person name="Sone E.D."/>
            <person name="Koren S."/>
            <person name="Silverstein K.A.T."/>
            <person name="Beckman K.B."/>
            <person name="Gohl D.M."/>
        </authorList>
    </citation>
    <scope>NUCLEOTIDE SEQUENCE</scope>
    <source>
        <strain evidence="2">Duluth1</strain>
        <tissue evidence="2">Whole animal</tissue>
    </source>
</reference>
<evidence type="ECO:0000313" key="2">
    <source>
        <dbReference type="EMBL" id="KAH3885401.1"/>
    </source>
</evidence>